<evidence type="ECO:0000313" key="3">
    <source>
        <dbReference type="Proteomes" id="UP000785679"/>
    </source>
</evidence>
<evidence type="ECO:0000313" key="2">
    <source>
        <dbReference type="EMBL" id="TNV87097.1"/>
    </source>
</evidence>
<gene>
    <name evidence="2" type="ORF">FGO68_gene9016</name>
</gene>
<keyword evidence="1" id="KW-1133">Transmembrane helix</keyword>
<reference evidence="2" key="1">
    <citation type="submission" date="2019-06" db="EMBL/GenBank/DDBJ databases">
        <authorList>
            <person name="Zheng W."/>
        </authorList>
    </citation>
    <scope>NUCLEOTIDE SEQUENCE</scope>
    <source>
        <strain evidence="2">QDHG01</strain>
    </source>
</reference>
<proteinExistence type="predicted"/>
<dbReference type="EMBL" id="RRYP01000633">
    <property type="protein sequence ID" value="TNV87097.1"/>
    <property type="molecule type" value="Genomic_DNA"/>
</dbReference>
<protein>
    <submittedName>
        <fullName evidence="2">Uncharacterized protein</fullName>
    </submittedName>
</protein>
<accession>A0A8J8P2Z8</accession>
<name>A0A8J8P2Z8_HALGN</name>
<keyword evidence="1" id="KW-0812">Transmembrane</keyword>
<dbReference type="Proteomes" id="UP000785679">
    <property type="component" value="Unassembled WGS sequence"/>
</dbReference>
<feature type="transmembrane region" description="Helical" evidence="1">
    <location>
        <begin position="57"/>
        <end position="84"/>
    </location>
</feature>
<dbReference type="AlphaFoldDB" id="A0A8J8P2Z8"/>
<evidence type="ECO:0000256" key="1">
    <source>
        <dbReference type="SAM" id="Phobius"/>
    </source>
</evidence>
<keyword evidence="1" id="KW-0472">Membrane</keyword>
<organism evidence="2 3">
    <name type="scientific">Halteria grandinella</name>
    <dbReference type="NCBI Taxonomy" id="5974"/>
    <lineage>
        <taxon>Eukaryota</taxon>
        <taxon>Sar</taxon>
        <taxon>Alveolata</taxon>
        <taxon>Ciliophora</taxon>
        <taxon>Intramacronucleata</taxon>
        <taxon>Spirotrichea</taxon>
        <taxon>Stichotrichia</taxon>
        <taxon>Sporadotrichida</taxon>
        <taxon>Halteriidae</taxon>
        <taxon>Halteria</taxon>
    </lineage>
</organism>
<keyword evidence="3" id="KW-1185">Reference proteome</keyword>
<comment type="caution">
    <text evidence="2">The sequence shown here is derived from an EMBL/GenBank/DDBJ whole genome shotgun (WGS) entry which is preliminary data.</text>
</comment>
<sequence>MLSLKRPGFGFFWRVWADWLGPVWTDCQIEPLLNVWFLDEFMDLFAILRLSASFPSVLSCIIASIPFFPIAFVCVLASGSLFYYTLLSLTYPPKPVGLYSPGSTCPSTPLIVTCFFTPPPSQEDWALCCLCIMDLRDQTSLPTPPGCCQSKSCWQYPVGCNSPEQSERESSQLCAAAAAPLVCRVAIICFSFIPVPPYLCKAMATSCFKQQFVAMKCCTYDSLSRCTEYQKATISSRSQSMADSFWRMDSRLSRQACSWLEKIFLMQSVSTWLTENRSLTFRSSFSRMWNIGSPEPKISGFNSSLLFVELPLSDDACSLGIPFVVFFDLIVSLLLVSFANNGGSPCLIVWAVAIV</sequence>